<dbReference type="Proteomes" id="UP000315389">
    <property type="component" value="Unassembled WGS sequence"/>
</dbReference>
<dbReference type="EMBL" id="VFOS01000003">
    <property type="protein sequence ID" value="TQL58523.1"/>
    <property type="molecule type" value="Genomic_DNA"/>
</dbReference>
<evidence type="ECO:0000313" key="2">
    <source>
        <dbReference type="Proteomes" id="UP000315389"/>
    </source>
</evidence>
<comment type="caution">
    <text evidence="1">The sequence shown here is derived from an EMBL/GenBank/DDBJ whole genome shotgun (WGS) entry which is preliminary data.</text>
</comment>
<reference evidence="1 2" key="1">
    <citation type="submission" date="2019-06" db="EMBL/GenBank/DDBJ databases">
        <title>Sequencing the genomes of 1000 actinobacteria strains.</title>
        <authorList>
            <person name="Klenk H.-P."/>
        </authorList>
    </citation>
    <scope>NUCLEOTIDE SEQUENCE [LARGE SCALE GENOMIC DNA]</scope>
    <source>
        <strain evidence="1 2">DSM 4813</strain>
    </source>
</reference>
<dbReference type="AlphaFoldDB" id="A0A542ZDU6"/>
<protein>
    <submittedName>
        <fullName evidence="1">Uncharacterized protein</fullName>
    </submittedName>
</protein>
<dbReference type="RefSeq" id="WP_142121491.1">
    <property type="nucleotide sequence ID" value="NZ_BAAASV010000002.1"/>
</dbReference>
<accession>A0A542ZDU6</accession>
<sequence>MGTTSTLPDQIRQVISSLNLAVENQATENASLATAIASAQTSADGKTTNYYGPDEPAMGALQIGDTWFDTAHDFRISRWDGSTWIAAQFGNAALAAIDAAKITTGTLDAARLAAHSITTGLLAADAIDGMTITGTIIRTAASGARIQLDSVNGIRGFDASNVVKTQITTGGVLTAVDATITGTVRTGPVSGLRWELSPIPGDDGRLDINMMNAAVTGPAIQGGMRATMNFLNIFGGVQHKDSNRIWLSPSPNAPGGVYGDISLFPGAVGIGSSGTLQLTGSIDFTTTATKRTARTSLGMYDDDTYDTGWVTVTPAVGYTGAAYVRRIDSTVYMRNLITVPASVAANTTYTCCTLPTGYRPASGSNGIPSIFTNGEIAWGSVASTGVWSFRKPTAGTGVLMSAGSWPVN</sequence>
<keyword evidence="2" id="KW-1185">Reference proteome</keyword>
<gene>
    <name evidence="1" type="ORF">FB461_1938</name>
</gene>
<dbReference type="OrthoDB" id="5125409at2"/>
<proteinExistence type="predicted"/>
<organism evidence="1 2">
    <name type="scientific">Rarobacter faecitabidus</name>
    <dbReference type="NCBI Taxonomy" id="13243"/>
    <lineage>
        <taxon>Bacteria</taxon>
        <taxon>Bacillati</taxon>
        <taxon>Actinomycetota</taxon>
        <taxon>Actinomycetes</taxon>
        <taxon>Micrococcales</taxon>
        <taxon>Rarobacteraceae</taxon>
        <taxon>Rarobacter</taxon>
    </lineage>
</organism>
<evidence type="ECO:0000313" key="1">
    <source>
        <dbReference type="EMBL" id="TQL58523.1"/>
    </source>
</evidence>
<name>A0A542ZDU6_RARFA</name>